<dbReference type="EMBL" id="JAHHIF010000097">
    <property type="protein sequence ID" value="MBW4549416.1"/>
    <property type="molecule type" value="Genomic_DNA"/>
</dbReference>
<sequence length="115" mass="13106">MKLSYRGVTYSYNPPEVETTLGEVDGKYRGLDWRFRNLKKPPVLQPTASLKYRGVYYQTGTKPTPNSTQPTKTPAFSTQEKARSLMHNQKRTLKNRQQSMLYRAAAELGLATHPA</sequence>
<gene>
    <name evidence="2" type="ORF">KME25_34180</name>
</gene>
<feature type="region of interest" description="Disordered" evidence="1">
    <location>
        <begin position="59"/>
        <end position="78"/>
    </location>
</feature>
<dbReference type="InterPro" id="IPR025458">
    <property type="entry name" value="DUF4278"/>
</dbReference>
<reference evidence="2" key="2">
    <citation type="journal article" date="2022" name="Microbiol. Resour. Announc.">
        <title>Metagenome Sequencing to Explore Phylogenomics of Terrestrial Cyanobacteria.</title>
        <authorList>
            <person name="Ward R.D."/>
            <person name="Stajich J.E."/>
            <person name="Johansen J.R."/>
            <person name="Huntemann M."/>
            <person name="Clum A."/>
            <person name="Foster B."/>
            <person name="Foster B."/>
            <person name="Roux S."/>
            <person name="Palaniappan K."/>
            <person name="Varghese N."/>
            <person name="Mukherjee S."/>
            <person name="Reddy T.B.K."/>
            <person name="Daum C."/>
            <person name="Copeland A."/>
            <person name="Chen I.A."/>
            <person name="Ivanova N.N."/>
            <person name="Kyrpides N.C."/>
            <person name="Shapiro N."/>
            <person name="Eloe-Fadrosh E.A."/>
            <person name="Pietrasiak N."/>
        </authorList>
    </citation>
    <scope>NUCLEOTIDE SEQUENCE</scope>
    <source>
        <strain evidence="2">CPER-KK1</strain>
    </source>
</reference>
<dbReference type="AlphaFoldDB" id="A0A951PUH3"/>
<evidence type="ECO:0000313" key="3">
    <source>
        <dbReference type="Proteomes" id="UP000753908"/>
    </source>
</evidence>
<organism evidence="2 3">
    <name type="scientific">Symplocastrum torsivum CPER-KK1</name>
    <dbReference type="NCBI Taxonomy" id="450513"/>
    <lineage>
        <taxon>Bacteria</taxon>
        <taxon>Bacillati</taxon>
        <taxon>Cyanobacteriota</taxon>
        <taxon>Cyanophyceae</taxon>
        <taxon>Oscillatoriophycideae</taxon>
        <taxon>Oscillatoriales</taxon>
        <taxon>Microcoleaceae</taxon>
        <taxon>Symplocastrum</taxon>
    </lineage>
</organism>
<evidence type="ECO:0000256" key="1">
    <source>
        <dbReference type="SAM" id="MobiDB-lite"/>
    </source>
</evidence>
<evidence type="ECO:0000313" key="2">
    <source>
        <dbReference type="EMBL" id="MBW4549416.1"/>
    </source>
</evidence>
<comment type="caution">
    <text evidence="2">The sequence shown here is derived from an EMBL/GenBank/DDBJ whole genome shotgun (WGS) entry which is preliminary data.</text>
</comment>
<name>A0A951PUH3_9CYAN</name>
<protein>
    <submittedName>
        <fullName evidence="2">DUF4278 domain-containing protein</fullName>
    </submittedName>
</protein>
<accession>A0A951PUH3</accession>
<reference evidence="2" key="1">
    <citation type="submission" date="2021-05" db="EMBL/GenBank/DDBJ databases">
        <authorList>
            <person name="Pietrasiak N."/>
            <person name="Ward R."/>
            <person name="Stajich J.E."/>
            <person name="Kurbessoian T."/>
        </authorList>
    </citation>
    <scope>NUCLEOTIDE SEQUENCE</scope>
    <source>
        <strain evidence="2">CPER-KK1</strain>
    </source>
</reference>
<dbReference type="Proteomes" id="UP000753908">
    <property type="component" value="Unassembled WGS sequence"/>
</dbReference>
<dbReference type="Pfam" id="PF14105">
    <property type="entry name" value="DUF4278"/>
    <property type="match status" value="1"/>
</dbReference>
<proteinExistence type="predicted"/>